<accession>A0A2M7QT01</accession>
<reference evidence="2" key="1">
    <citation type="submission" date="2017-09" db="EMBL/GenBank/DDBJ databases">
        <title>Depth-based differentiation of microbial function through sediment-hosted aquifers and enrichment of novel symbionts in the deep terrestrial subsurface.</title>
        <authorList>
            <person name="Probst A.J."/>
            <person name="Ladd B."/>
            <person name="Jarett J.K."/>
            <person name="Geller-Mcgrath D.E."/>
            <person name="Sieber C.M.K."/>
            <person name="Emerson J.B."/>
            <person name="Anantharaman K."/>
            <person name="Thomas B.C."/>
            <person name="Malmstrom R."/>
            <person name="Stieglmeier M."/>
            <person name="Klingl A."/>
            <person name="Woyke T."/>
            <person name="Ryan C.M."/>
            <person name="Banfield J.F."/>
        </authorList>
    </citation>
    <scope>NUCLEOTIDE SEQUENCE [LARGE SCALE GENOMIC DNA]</scope>
</reference>
<sequence length="59" mass="6561">AQGEKIKALAPIKKDAYLILVAAYSLNNEKQKAENEIVQAKQIDAALGKQVEEYYNNIP</sequence>
<comment type="caution">
    <text evidence="1">The sequence shown here is derived from an EMBL/GenBank/DDBJ whole genome shotgun (WGS) entry which is preliminary data.</text>
</comment>
<feature type="non-terminal residue" evidence="1">
    <location>
        <position position="1"/>
    </location>
</feature>
<dbReference type="EMBL" id="PFLK01000025">
    <property type="protein sequence ID" value="PIY75126.1"/>
    <property type="molecule type" value="Genomic_DNA"/>
</dbReference>
<dbReference type="Proteomes" id="UP000229481">
    <property type="component" value="Unassembled WGS sequence"/>
</dbReference>
<proteinExistence type="predicted"/>
<evidence type="ECO:0000313" key="1">
    <source>
        <dbReference type="EMBL" id="PIY75126.1"/>
    </source>
</evidence>
<organism evidence="1 2">
    <name type="scientific">Candidatus Portnoybacteria bacterium CG_4_10_14_0_8_um_filter_40_50</name>
    <dbReference type="NCBI Taxonomy" id="1974800"/>
    <lineage>
        <taxon>Bacteria</taxon>
        <taxon>Candidatus Portnoyibacteriota</taxon>
    </lineage>
</organism>
<evidence type="ECO:0000313" key="2">
    <source>
        <dbReference type="Proteomes" id="UP000229481"/>
    </source>
</evidence>
<name>A0A2M7QT01_9BACT</name>
<gene>
    <name evidence="1" type="ORF">COY85_01180</name>
</gene>
<protein>
    <submittedName>
        <fullName evidence="1">Uncharacterized protein</fullName>
    </submittedName>
</protein>
<dbReference type="AlphaFoldDB" id="A0A2M7QT01"/>